<dbReference type="InterPro" id="IPR032710">
    <property type="entry name" value="NTF2-like_dom_sf"/>
</dbReference>
<evidence type="ECO:0000313" key="2">
    <source>
        <dbReference type="Proteomes" id="UP001317259"/>
    </source>
</evidence>
<keyword evidence="2" id="KW-1185">Reference proteome</keyword>
<protein>
    <submittedName>
        <fullName evidence="1">Ester cyclase</fullName>
    </submittedName>
</protein>
<gene>
    <name evidence="1" type="ORF">MF672_020885</name>
</gene>
<dbReference type="InterPro" id="IPR009959">
    <property type="entry name" value="Cyclase_SnoaL-like"/>
</dbReference>
<sequence>MTSDARKLAQDHLQAWRDGDPEAVAATAASYADPDSGGVLTGPALAAHAAATLARFRAPAFETERLIGDADAAALGWSLRADHREPYLGMPATGGRAEVGGTDLVTVDERGAHVRRTYDRLALAASLGYGARFVPAADEVREFGVSARAGTARTERPGALVLTWLEVRDDAEAAEVDLLSVEIVKSLRAARGFLGVTTFDLGDRKYTLSAYDRLESVRAIHARPHQRAMRRFFKSGLCTRVHTSVWRPVSARDYARCPDCSAAVRTDAACGCGWSPAAVPTL</sequence>
<dbReference type="RefSeq" id="WP_242383252.1">
    <property type="nucleotide sequence ID" value="NZ_JAKRKC020000001.1"/>
</dbReference>
<comment type="caution">
    <text evidence="1">The sequence shown here is derived from an EMBL/GenBank/DDBJ whole genome shotgun (WGS) entry which is preliminary data.</text>
</comment>
<dbReference type="EMBL" id="JAKRKC020000001">
    <property type="protein sequence ID" value="MCK2216237.1"/>
    <property type="molecule type" value="Genomic_DNA"/>
</dbReference>
<name>A0ABT0FV83_9ACTN</name>
<dbReference type="Pfam" id="PF07366">
    <property type="entry name" value="SnoaL"/>
    <property type="match status" value="1"/>
</dbReference>
<dbReference type="Proteomes" id="UP001317259">
    <property type="component" value="Unassembled WGS sequence"/>
</dbReference>
<proteinExistence type="predicted"/>
<organism evidence="1 2">
    <name type="scientific">Actinomadura luzonensis</name>
    <dbReference type="NCBI Taxonomy" id="2805427"/>
    <lineage>
        <taxon>Bacteria</taxon>
        <taxon>Bacillati</taxon>
        <taxon>Actinomycetota</taxon>
        <taxon>Actinomycetes</taxon>
        <taxon>Streptosporangiales</taxon>
        <taxon>Thermomonosporaceae</taxon>
        <taxon>Actinomadura</taxon>
    </lineage>
</organism>
<reference evidence="1 2" key="1">
    <citation type="submission" date="2022-04" db="EMBL/GenBank/DDBJ databases">
        <title>Genome draft of Actinomadura sp. ATCC 31491.</title>
        <authorList>
            <person name="Shi X."/>
            <person name="Du Y."/>
        </authorList>
    </citation>
    <scope>NUCLEOTIDE SEQUENCE [LARGE SCALE GENOMIC DNA]</scope>
    <source>
        <strain evidence="1 2">ATCC 31491</strain>
    </source>
</reference>
<dbReference type="Gene3D" id="3.10.450.50">
    <property type="match status" value="1"/>
</dbReference>
<evidence type="ECO:0000313" key="1">
    <source>
        <dbReference type="EMBL" id="MCK2216237.1"/>
    </source>
</evidence>
<accession>A0ABT0FV83</accession>
<dbReference type="SUPFAM" id="SSF54427">
    <property type="entry name" value="NTF2-like"/>
    <property type="match status" value="1"/>
</dbReference>